<gene>
    <name evidence="2" type="ORF">SARC_03484</name>
</gene>
<dbReference type="InterPro" id="IPR016197">
    <property type="entry name" value="Chromo-like_dom_sf"/>
</dbReference>
<dbReference type="Proteomes" id="UP000054560">
    <property type="component" value="Unassembled WGS sequence"/>
</dbReference>
<evidence type="ECO:0000313" key="2">
    <source>
        <dbReference type="EMBL" id="KNC84283.1"/>
    </source>
</evidence>
<dbReference type="RefSeq" id="XP_014158185.1">
    <property type="nucleotide sequence ID" value="XM_014302710.1"/>
</dbReference>
<dbReference type="AlphaFoldDB" id="A0A0L0G7S0"/>
<sequence length="114" mass="13128">MGRKPRFIGLVKKAYAGEEFTPNSQVQPSEEIQFSSILDHIPSTQGDGSQEYLLQWTDGERTWIHESDIADADILTLYRQRTRRKQRQSRPKKSTSTSTDQRSASTLKRTRRGT</sequence>
<keyword evidence="3" id="KW-1185">Reference proteome</keyword>
<proteinExistence type="predicted"/>
<evidence type="ECO:0000256" key="1">
    <source>
        <dbReference type="SAM" id="MobiDB-lite"/>
    </source>
</evidence>
<name>A0A0L0G7S0_9EUKA</name>
<dbReference type="GeneID" id="25903988"/>
<evidence type="ECO:0000313" key="3">
    <source>
        <dbReference type="Proteomes" id="UP000054560"/>
    </source>
</evidence>
<accession>A0A0L0G7S0</accession>
<feature type="compositionally biased region" description="Polar residues" evidence="1">
    <location>
        <begin position="97"/>
        <end position="107"/>
    </location>
</feature>
<dbReference type="Gene3D" id="2.40.50.40">
    <property type="match status" value="1"/>
</dbReference>
<organism evidence="2 3">
    <name type="scientific">Sphaeroforma arctica JP610</name>
    <dbReference type="NCBI Taxonomy" id="667725"/>
    <lineage>
        <taxon>Eukaryota</taxon>
        <taxon>Ichthyosporea</taxon>
        <taxon>Ichthyophonida</taxon>
        <taxon>Sphaeroforma</taxon>
    </lineage>
</organism>
<dbReference type="EMBL" id="KQ241774">
    <property type="protein sequence ID" value="KNC84283.1"/>
    <property type="molecule type" value="Genomic_DNA"/>
</dbReference>
<reference evidence="2 3" key="1">
    <citation type="submission" date="2011-02" db="EMBL/GenBank/DDBJ databases">
        <title>The Genome Sequence of Sphaeroforma arctica JP610.</title>
        <authorList>
            <consortium name="The Broad Institute Genome Sequencing Platform"/>
            <person name="Russ C."/>
            <person name="Cuomo C."/>
            <person name="Young S.K."/>
            <person name="Zeng Q."/>
            <person name="Gargeya S."/>
            <person name="Alvarado L."/>
            <person name="Berlin A."/>
            <person name="Chapman S.B."/>
            <person name="Chen Z."/>
            <person name="Freedman E."/>
            <person name="Gellesch M."/>
            <person name="Goldberg J."/>
            <person name="Griggs A."/>
            <person name="Gujja S."/>
            <person name="Heilman E."/>
            <person name="Heiman D."/>
            <person name="Howarth C."/>
            <person name="Mehta T."/>
            <person name="Neiman D."/>
            <person name="Pearson M."/>
            <person name="Roberts A."/>
            <person name="Saif S."/>
            <person name="Shea T."/>
            <person name="Shenoy N."/>
            <person name="Sisk P."/>
            <person name="Stolte C."/>
            <person name="Sykes S."/>
            <person name="White J."/>
            <person name="Yandava C."/>
            <person name="Burger G."/>
            <person name="Gray M.W."/>
            <person name="Holland P.W.H."/>
            <person name="King N."/>
            <person name="Lang F.B.F."/>
            <person name="Roger A.J."/>
            <person name="Ruiz-Trillo I."/>
            <person name="Haas B."/>
            <person name="Nusbaum C."/>
            <person name="Birren B."/>
        </authorList>
    </citation>
    <scope>NUCLEOTIDE SEQUENCE [LARGE SCALE GENOMIC DNA]</scope>
    <source>
        <strain evidence="2 3">JP610</strain>
    </source>
</reference>
<evidence type="ECO:0008006" key="4">
    <source>
        <dbReference type="Google" id="ProtNLM"/>
    </source>
</evidence>
<feature type="compositionally biased region" description="Basic residues" evidence="1">
    <location>
        <begin position="80"/>
        <end position="93"/>
    </location>
</feature>
<protein>
    <recommendedName>
        <fullName evidence="4">Chromo domain-containing protein</fullName>
    </recommendedName>
</protein>
<feature type="region of interest" description="Disordered" evidence="1">
    <location>
        <begin position="80"/>
        <end position="114"/>
    </location>
</feature>
<dbReference type="SUPFAM" id="SSF54160">
    <property type="entry name" value="Chromo domain-like"/>
    <property type="match status" value="1"/>
</dbReference>